<dbReference type="RefSeq" id="WP_344301477.1">
    <property type="nucleotide sequence ID" value="NZ_BAAAQQ010000001.1"/>
</dbReference>
<sequence length="433" mass="43471">MSSAGAGQGTGAFPAEDAALVQRRTIGTLVAAQAVGALGITIGIATASLLAKEISGSERQAGLAQTFQVLGAAVAAYLLARVMAHRGRRVGLALGYLIGALGAFVAVLAGVVGSMALLLVGAAMLGSTTAANSGSRYAATDLASTETRARALSTVVWATTIGAVVGPNLTGLSARVARTLGIPELTGPFAIGSIGMLLAALVIWLRMRPDPLFLARRLAGQPEQADVTGTSWGRVGAAVRERPVLLGAMVGLSGAHAAMVAVMVMTPLHMEHGRAELRIIGVVISVHVLGMFAFSPVVGWLTDTVGRGPVLAAGGLVLLVALLFCRAAPPGSSAQIFVGLFLLGLGWSLATVASSTLIADHAPLDARTDVQGAADLMMGLTAASAGGAAGLVVGSFGYHVLALASVSLALAVVVAAVSVGRGRQDRESVLSKE</sequence>
<comment type="caution">
    <text evidence="7">The sequence shown here is derived from an EMBL/GenBank/DDBJ whole genome shotgun (WGS) entry which is preliminary data.</text>
</comment>
<dbReference type="Gene3D" id="1.20.1250.20">
    <property type="entry name" value="MFS general substrate transporter like domains"/>
    <property type="match status" value="2"/>
</dbReference>
<dbReference type="InterPro" id="IPR036259">
    <property type="entry name" value="MFS_trans_sf"/>
</dbReference>
<feature type="transmembrane region" description="Helical" evidence="5">
    <location>
        <begin position="62"/>
        <end position="80"/>
    </location>
</feature>
<keyword evidence="3 5" id="KW-1133">Transmembrane helix</keyword>
<reference evidence="8" key="1">
    <citation type="journal article" date="2019" name="Int. J. Syst. Evol. Microbiol.">
        <title>The Global Catalogue of Microorganisms (GCM) 10K type strain sequencing project: providing services to taxonomists for standard genome sequencing and annotation.</title>
        <authorList>
            <consortium name="The Broad Institute Genomics Platform"/>
            <consortium name="The Broad Institute Genome Sequencing Center for Infectious Disease"/>
            <person name="Wu L."/>
            <person name="Ma J."/>
        </authorList>
    </citation>
    <scope>NUCLEOTIDE SEQUENCE [LARGE SCALE GENOMIC DNA]</scope>
    <source>
        <strain evidence="8">JCM 16021</strain>
    </source>
</reference>
<dbReference type="Pfam" id="PF07690">
    <property type="entry name" value="MFS_1"/>
    <property type="match status" value="2"/>
</dbReference>
<keyword evidence="2 5" id="KW-0812">Transmembrane</keyword>
<accession>A0ABP5J8I9</accession>
<organism evidence="7 8">
    <name type="scientific">Nocardioides bigeumensis</name>
    <dbReference type="NCBI Taxonomy" id="433657"/>
    <lineage>
        <taxon>Bacteria</taxon>
        <taxon>Bacillati</taxon>
        <taxon>Actinomycetota</taxon>
        <taxon>Actinomycetes</taxon>
        <taxon>Propionibacteriales</taxon>
        <taxon>Nocardioidaceae</taxon>
        <taxon>Nocardioides</taxon>
    </lineage>
</organism>
<keyword evidence="8" id="KW-1185">Reference proteome</keyword>
<feature type="transmembrane region" description="Helical" evidence="5">
    <location>
        <begin position="29"/>
        <end position="50"/>
    </location>
</feature>
<gene>
    <name evidence="7" type="ORF">GCM10009843_00580</name>
</gene>
<proteinExistence type="predicted"/>
<dbReference type="SUPFAM" id="SSF103473">
    <property type="entry name" value="MFS general substrate transporter"/>
    <property type="match status" value="1"/>
</dbReference>
<dbReference type="Proteomes" id="UP001500575">
    <property type="component" value="Unassembled WGS sequence"/>
</dbReference>
<name>A0ABP5J8I9_9ACTN</name>
<evidence type="ECO:0000256" key="4">
    <source>
        <dbReference type="ARBA" id="ARBA00023136"/>
    </source>
</evidence>
<dbReference type="PANTHER" id="PTHR23534">
    <property type="entry name" value="MFS PERMEASE"/>
    <property type="match status" value="1"/>
</dbReference>
<evidence type="ECO:0000313" key="7">
    <source>
        <dbReference type="EMBL" id="GAA2113181.1"/>
    </source>
</evidence>
<evidence type="ECO:0000256" key="1">
    <source>
        <dbReference type="ARBA" id="ARBA00004651"/>
    </source>
</evidence>
<feature type="transmembrane region" description="Helical" evidence="5">
    <location>
        <begin position="396"/>
        <end position="419"/>
    </location>
</feature>
<evidence type="ECO:0000256" key="2">
    <source>
        <dbReference type="ARBA" id="ARBA00022692"/>
    </source>
</evidence>
<protein>
    <submittedName>
        <fullName evidence="7">MFS transporter</fullName>
    </submittedName>
</protein>
<evidence type="ECO:0000259" key="6">
    <source>
        <dbReference type="PROSITE" id="PS50850"/>
    </source>
</evidence>
<dbReference type="EMBL" id="BAAAQQ010000001">
    <property type="protein sequence ID" value="GAA2113181.1"/>
    <property type="molecule type" value="Genomic_DNA"/>
</dbReference>
<dbReference type="PANTHER" id="PTHR23534:SF1">
    <property type="entry name" value="MAJOR FACILITATOR SUPERFAMILY PROTEIN"/>
    <property type="match status" value="1"/>
</dbReference>
<dbReference type="InterPro" id="IPR020846">
    <property type="entry name" value="MFS_dom"/>
</dbReference>
<feature type="domain" description="Major facilitator superfamily (MFS) profile" evidence="6">
    <location>
        <begin position="20"/>
        <end position="423"/>
    </location>
</feature>
<keyword evidence="4 5" id="KW-0472">Membrane</keyword>
<comment type="subcellular location">
    <subcellularLocation>
        <location evidence="1">Cell membrane</location>
        <topology evidence="1">Multi-pass membrane protein</topology>
    </subcellularLocation>
</comment>
<feature type="transmembrane region" description="Helical" evidence="5">
    <location>
        <begin position="337"/>
        <end position="359"/>
    </location>
</feature>
<dbReference type="PROSITE" id="PS50850">
    <property type="entry name" value="MFS"/>
    <property type="match status" value="1"/>
</dbReference>
<evidence type="ECO:0000256" key="3">
    <source>
        <dbReference type="ARBA" id="ARBA00022989"/>
    </source>
</evidence>
<evidence type="ECO:0000256" key="5">
    <source>
        <dbReference type="SAM" id="Phobius"/>
    </source>
</evidence>
<feature type="transmembrane region" description="Helical" evidence="5">
    <location>
        <begin position="189"/>
        <end position="207"/>
    </location>
</feature>
<feature type="transmembrane region" description="Helical" evidence="5">
    <location>
        <begin position="277"/>
        <end position="302"/>
    </location>
</feature>
<evidence type="ECO:0000313" key="8">
    <source>
        <dbReference type="Proteomes" id="UP001500575"/>
    </source>
</evidence>
<feature type="transmembrane region" description="Helical" evidence="5">
    <location>
        <begin position="308"/>
        <end position="325"/>
    </location>
</feature>
<dbReference type="InterPro" id="IPR011701">
    <property type="entry name" value="MFS"/>
</dbReference>
<feature type="transmembrane region" description="Helical" evidence="5">
    <location>
        <begin position="155"/>
        <end position="177"/>
    </location>
</feature>
<feature type="transmembrane region" description="Helical" evidence="5">
    <location>
        <begin position="244"/>
        <end position="265"/>
    </location>
</feature>
<feature type="transmembrane region" description="Helical" evidence="5">
    <location>
        <begin position="92"/>
        <end position="125"/>
    </location>
</feature>